<evidence type="ECO:0000256" key="8">
    <source>
        <dbReference type="RuleBase" id="RU000393"/>
    </source>
</evidence>
<dbReference type="PROSITE" id="PS00332">
    <property type="entry name" value="SOD_CU_ZN_2"/>
    <property type="match status" value="1"/>
</dbReference>
<protein>
    <recommendedName>
        <fullName evidence="8">Superoxide dismutase [Cu-Zn]</fullName>
        <ecNumber evidence="8">1.15.1.1</ecNumber>
    </recommendedName>
</protein>
<dbReference type="Proteomes" id="UP001329430">
    <property type="component" value="Chromosome 4"/>
</dbReference>
<evidence type="ECO:0000256" key="7">
    <source>
        <dbReference type="ARBA" id="ARBA00049204"/>
    </source>
</evidence>
<dbReference type="PRINTS" id="PR00068">
    <property type="entry name" value="CUZNDISMTASE"/>
</dbReference>
<dbReference type="InterPro" id="IPR018152">
    <property type="entry name" value="SOD_Cu/Zn_BS"/>
</dbReference>
<evidence type="ECO:0000256" key="3">
    <source>
        <dbReference type="ARBA" id="ARBA00022833"/>
    </source>
</evidence>
<reference evidence="11 12" key="1">
    <citation type="journal article" date="2024" name="Insects">
        <title>An Improved Chromosome-Level Genome Assembly of the Firefly Pyrocoelia pectoralis.</title>
        <authorList>
            <person name="Fu X."/>
            <person name="Meyer-Rochow V.B."/>
            <person name="Ballantyne L."/>
            <person name="Zhu X."/>
        </authorList>
    </citation>
    <scope>NUCLEOTIDE SEQUENCE [LARGE SCALE GENOMIC DNA]</scope>
    <source>
        <strain evidence="11">XCY_ONT2</strain>
    </source>
</reference>
<gene>
    <name evidence="11" type="ORF">RI129_006804</name>
</gene>
<dbReference type="InterPro" id="IPR036423">
    <property type="entry name" value="SOD-like_Cu/Zn_dom_sf"/>
</dbReference>
<evidence type="ECO:0000259" key="10">
    <source>
        <dbReference type="Pfam" id="PF00080"/>
    </source>
</evidence>
<evidence type="ECO:0000256" key="1">
    <source>
        <dbReference type="ARBA" id="ARBA00010457"/>
    </source>
</evidence>
<keyword evidence="12" id="KW-1185">Reference proteome</keyword>
<dbReference type="PANTHER" id="PTHR10003">
    <property type="entry name" value="SUPEROXIDE DISMUTASE CU-ZN -RELATED"/>
    <property type="match status" value="1"/>
</dbReference>
<dbReference type="AlphaFoldDB" id="A0AAN7VFW2"/>
<keyword evidence="5 8" id="KW-0560">Oxidoreductase</keyword>
<dbReference type="PROSITE" id="PS00087">
    <property type="entry name" value="SOD_CU_ZN_1"/>
    <property type="match status" value="1"/>
</dbReference>
<feature type="domain" description="Superoxide dismutase copper/zinc binding" evidence="10">
    <location>
        <begin position="31"/>
        <end position="164"/>
    </location>
</feature>
<keyword evidence="6 8" id="KW-0186">Copper</keyword>
<dbReference type="CDD" id="cd00305">
    <property type="entry name" value="Cu-Zn_Superoxide_Dismutase"/>
    <property type="match status" value="1"/>
</dbReference>
<comment type="catalytic activity">
    <reaction evidence="7 8">
        <text>2 superoxide + 2 H(+) = H2O2 + O2</text>
        <dbReference type="Rhea" id="RHEA:20696"/>
        <dbReference type="ChEBI" id="CHEBI:15378"/>
        <dbReference type="ChEBI" id="CHEBI:15379"/>
        <dbReference type="ChEBI" id="CHEBI:16240"/>
        <dbReference type="ChEBI" id="CHEBI:18421"/>
        <dbReference type="EC" id="1.15.1.1"/>
    </reaction>
</comment>
<dbReference type="InterPro" id="IPR001424">
    <property type="entry name" value="SOD_Cu_Zn_dom"/>
</dbReference>
<organism evidence="11 12">
    <name type="scientific">Pyrocoelia pectoralis</name>
    <dbReference type="NCBI Taxonomy" id="417401"/>
    <lineage>
        <taxon>Eukaryota</taxon>
        <taxon>Metazoa</taxon>
        <taxon>Ecdysozoa</taxon>
        <taxon>Arthropoda</taxon>
        <taxon>Hexapoda</taxon>
        <taxon>Insecta</taxon>
        <taxon>Pterygota</taxon>
        <taxon>Neoptera</taxon>
        <taxon>Endopterygota</taxon>
        <taxon>Coleoptera</taxon>
        <taxon>Polyphaga</taxon>
        <taxon>Elateriformia</taxon>
        <taxon>Elateroidea</taxon>
        <taxon>Lampyridae</taxon>
        <taxon>Lampyrinae</taxon>
        <taxon>Pyrocoelia</taxon>
    </lineage>
</organism>
<evidence type="ECO:0000256" key="6">
    <source>
        <dbReference type="ARBA" id="ARBA00023008"/>
    </source>
</evidence>
<dbReference type="GO" id="GO:0005507">
    <property type="term" value="F:copper ion binding"/>
    <property type="evidence" value="ECO:0007669"/>
    <property type="project" value="InterPro"/>
</dbReference>
<dbReference type="EMBL" id="JAVRBK010000004">
    <property type="protein sequence ID" value="KAK5645504.1"/>
    <property type="molecule type" value="Genomic_DNA"/>
</dbReference>
<dbReference type="GO" id="GO:0004784">
    <property type="term" value="F:superoxide dismutase activity"/>
    <property type="evidence" value="ECO:0007669"/>
    <property type="project" value="UniProtKB-EC"/>
</dbReference>
<dbReference type="InterPro" id="IPR024134">
    <property type="entry name" value="SOD_Cu/Zn_/chaperone"/>
</dbReference>
<accession>A0AAN7VFW2</accession>
<keyword evidence="3 8" id="KW-0862">Zinc</keyword>
<dbReference type="SUPFAM" id="SSF49329">
    <property type="entry name" value="Cu,Zn superoxide dismutase-like"/>
    <property type="match status" value="1"/>
</dbReference>
<evidence type="ECO:0000256" key="2">
    <source>
        <dbReference type="ARBA" id="ARBA00022723"/>
    </source>
</evidence>
<dbReference type="FunFam" id="2.60.40.200:FF:000001">
    <property type="entry name" value="Superoxide dismutase [Cu-Zn]"/>
    <property type="match status" value="1"/>
</dbReference>
<name>A0AAN7VFW2_9COLE</name>
<keyword evidence="9" id="KW-0732">Signal</keyword>
<dbReference type="Pfam" id="PF00080">
    <property type="entry name" value="Sod_Cu"/>
    <property type="match status" value="1"/>
</dbReference>
<evidence type="ECO:0000256" key="9">
    <source>
        <dbReference type="SAM" id="SignalP"/>
    </source>
</evidence>
<keyword evidence="4" id="KW-0049">Antioxidant</keyword>
<proteinExistence type="inferred from homology"/>
<dbReference type="Gene3D" id="2.60.40.200">
    <property type="entry name" value="Superoxide dismutase, copper/zinc binding domain"/>
    <property type="match status" value="1"/>
</dbReference>
<comment type="cofactor">
    <cofactor evidence="8">
        <name>Zn(2+)</name>
        <dbReference type="ChEBI" id="CHEBI:29105"/>
    </cofactor>
    <text evidence="8">Binds 1 zinc ion per subunit.</text>
</comment>
<evidence type="ECO:0000313" key="12">
    <source>
        <dbReference type="Proteomes" id="UP001329430"/>
    </source>
</evidence>
<evidence type="ECO:0000256" key="4">
    <source>
        <dbReference type="ARBA" id="ARBA00022862"/>
    </source>
</evidence>
<comment type="cofactor">
    <cofactor evidence="8">
        <name>Cu cation</name>
        <dbReference type="ChEBI" id="CHEBI:23378"/>
    </cofactor>
    <text evidence="8">Binds 1 copper ion per subunit.</text>
</comment>
<sequence length="206" mass="21697">MIRILNFCALFAIVFAGKPLQGTVKIQGDTVSGVIKFTQQGDNVLVEGQIAGLSPGKHGFHIHELGDLSNGCTSAGPHFNPYKKNHGDRLAQERHVGDLGNVVAGPDGVANIQFTDNVISLYGERCIIGRALVIHQGEDDLGLGGNEESRKTGNAGGRLGCGVIGIFSGSGFWITMGARAHRSPIRALCAASVITVVPPRSIPHVR</sequence>
<keyword evidence="2 8" id="KW-0479">Metal-binding</keyword>
<comment type="function">
    <text evidence="8">Destroys radicals which are normally produced within the cells and which are toxic to biological systems.</text>
</comment>
<comment type="similarity">
    <text evidence="1 8">Belongs to the Cu-Zn superoxide dismutase family.</text>
</comment>
<comment type="caution">
    <text evidence="11">The sequence shown here is derived from an EMBL/GenBank/DDBJ whole genome shotgun (WGS) entry which is preliminary data.</text>
</comment>
<feature type="signal peptide" evidence="9">
    <location>
        <begin position="1"/>
        <end position="16"/>
    </location>
</feature>
<dbReference type="EC" id="1.15.1.1" evidence="8"/>
<evidence type="ECO:0000256" key="5">
    <source>
        <dbReference type="ARBA" id="ARBA00023002"/>
    </source>
</evidence>
<evidence type="ECO:0000313" key="11">
    <source>
        <dbReference type="EMBL" id="KAK5645504.1"/>
    </source>
</evidence>
<feature type="chain" id="PRO_5042996261" description="Superoxide dismutase [Cu-Zn]" evidence="9">
    <location>
        <begin position="17"/>
        <end position="206"/>
    </location>
</feature>